<name>A0A814KLA7_9BILA</name>
<accession>A0A814KLA7</accession>
<evidence type="ECO:0000256" key="1">
    <source>
        <dbReference type="SAM" id="SignalP"/>
    </source>
</evidence>
<dbReference type="AlphaFoldDB" id="A0A814KLA7"/>
<proteinExistence type="predicted"/>
<keyword evidence="3" id="KW-1185">Reference proteome</keyword>
<keyword evidence="1" id="KW-0732">Signal</keyword>
<sequence>MKLIILVIALSLAVVCHVKATTFNDLVREQLQDLVEAEVDSEELFQKRDKSYLTAQKHPEKLRHCVKCVGIHREKGMNVKQATSHCNKICRRELFDTREMYLRELNENDLF</sequence>
<evidence type="ECO:0000313" key="2">
    <source>
        <dbReference type="EMBL" id="CAF1051075.1"/>
    </source>
</evidence>
<gene>
    <name evidence="2" type="ORF">OXX778_LOCUS18830</name>
</gene>
<reference evidence="2" key="1">
    <citation type="submission" date="2021-02" db="EMBL/GenBank/DDBJ databases">
        <authorList>
            <person name="Nowell W R."/>
        </authorList>
    </citation>
    <scope>NUCLEOTIDE SEQUENCE</scope>
    <source>
        <strain evidence="2">Ploen Becks lab</strain>
    </source>
</reference>
<evidence type="ECO:0000313" key="3">
    <source>
        <dbReference type="Proteomes" id="UP000663879"/>
    </source>
</evidence>
<protein>
    <submittedName>
        <fullName evidence="2">Uncharacterized protein</fullName>
    </submittedName>
</protein>
<organism evidence="2 3">
    <name type="scientific">Brachionus calyciflorus</name>
    <dbReference type="NCBI Taxonomy" id="104777"/>
    <lineage>
        <taxon>Eukaryota</taxon>
        <taxon>Metazoa</taxon>
        <taxon>Spiralia</taxon>
        <taxon>Gnathifera</taxon>
        <taxon>Rotifera</taxon>
        <taxon>Eurotatoria</taxon>
        <taxon>Monogononta</taxon>
        <taxon>Pseudotrocha</taxon>
        <taxon>Ploima</taxon>
        <taxon>Brachionidae</taxon>
        <taxon>Brachionus</taxon>
    </lineage>
</organism>
<feature type="signal peptide" evidence="1">
    <location>
        <begin position="1"/>
        <end position="20"/>
    </location>
</feature>
<dbReference type="EMBL" id="CAJNOC010005391">
    <property type="protein sequence ID" value="CAF1051075.1"/>
    <property type="molecule type" value="Genomic_DNA"/>
</dbReference>
<comment type="caution">
    <text evidence="2">The sequence shown here is derived from an EMBL/GenBank/DDBJ whole genome shotgun (WGS) entry which is preliminary data.</text>
</comment>
<dbReference type="Proteomes" id="UP000663879">
    <property type="component" value="Unassembled WGS sequence"/>
</dbReference>
<dbReference type="OrthoDB" id="10367054at2759"/>
<feature type="chain" id="PRO_5032330821" evidence="1">
    <location>
        <begin position="21"/>
        <end position="111"/>
    </location>
</feature>